<evidence type="ECO:0000313" key="4">
    <source>
        <dbReference type="EMBL" id="RCK37178.1"/>
    </source>
</evidence>
<dbReference type="RefSeq" id="WP_114102432.1">
    <property type="nucleotide sequence ID" value="NZ_JPWF01000006.1"/>
</dbReference>
<dbReference type="InterPro" id="IPR036271">
    <property type="entry name" value="Tet_transcr_reg_TetR-rel_C_sf"/>
</dbReference>
<dbReference type="AlphaFoldDB" id="A0A367W6W8"/>
<organism evidence="4 5">
    <name type="scientific">Thalassospira profundimaris</name>
    <dbReference type="NCBI Taxonomy" id="502049"/>
    <lineage>
        <taxon>Bacteria</taxon>
        <taxon>Pseudomonadati</taxon>
        <taxon>Pseudomonadota</taxon>
        <taxon>Alphaproteobacteria</taxon>
        <taxon>Rhodospirillales</taxon>
        <taxon>Thalassospiraceae</taxon>
        <taxon>Thalassospira</taxon>
    </lineage>
</organism>
<evidence type="ECO:0000256" key="1">
    <source>
        <dbReference type="ARBA" id="ARBA00023125"/>
    </source>
</evidence>
<dbReference type="OrthoDB" id="9812484at2"/>
<reference evidence="4 5" key="1">
    <citation type="submission" date="2014-07" db="EMBL/GenBank/DDBJ databases">
        <title>Draft genome sequence of Thalassospira profundimaris 35.</title>
        <authorList>
            <person name="Lai Q."/>
            <person name="Shao Z."/>
        </authorList>
    </citation>
    <scope>NUCLEOTIDE SEQUENCE [LARGE SCALE GENOMIC DNA]</scope>
    <source>
        <strain evidence="4 5">35</strain>
    </source>
</reference>
<accession>A0A367W6W8</accession>
<dbReference type="InterPro" id="IPR009057">
    <property type="entry name" value="Homeodomain-like_sf"/>
</dbReference>
<dbReference type="InterPro" id="IPR050109">
    <property type="entry name" value="HTH-type_TetR-like_transc_reg"/>
</dbReference>
<dbReference type="Proteomes" id="UP000253226">
    <property type="component" value="Unassembled WGS sequence"/>
</dbReference>
<evidence type="ECO:0000259" key="3">
    <source>
        <dbReference type="PROSITE" id="PS50977"/>
    </source>
</evidence>
<feature type="domain" description="HTH tetR-type" evidence="3">
    <location>
        <begin position="9"/>
        <end position="69"/>
    </location>
</feature>
<dbReference type="EMBL" id="JPWF01000006">
    <property type="protein sequence ID" value="RCK37178.1"/>
    <property type="molecule type" value="Genomic_DNA"/>
</dbReference>
<dbReference type="PRINTS" id="PR00455">
    <property type="entry name" value="HTHTETR"/>
</dbReference>
<dbReference type="Gene3D" id="1.10.357.10">
    <property type="entry name" value="Tetracycline Repressor, domain 2"/>
    <property type="match status" value="1"/>
</dbReference>
<proteinExistence type="predicted"/>
<dbReference type="SUPFAM" id="SSF46689">
    <property type="entry name" value="Homeodomain-like"/>
    <property type="match status" value="1"/>
</dbReference>
<feature type="DNA-binding region" description="H-T-H motif" evidence="2">
    <location>
        <begin position="32"/>
        <end position="51"/>
    </location>
</feature>
<name>A0A367W6W8_9PROT</name>
<evidence type="ECO:0000256" key="2">
    <source>
        <dbReference type="PROSITE-ProRule" id="PRU00335"/>
    </source>
</evidence>
<dbReference type="InterPro" id="IPR001647">
    <property type="entry name" value="HTH_TetR"/>
</dbReference>
<dbReference type="GO" id="GO:0003677">
    <property type="term" value="F:DNA binding"/>
    <property type="evidence" value="ECO:0007669"/>
    <property type="project" value="UniProtKB-UniRule"/>
</dbReference>
<sequence length="206" mass="23040">MSIRANQRQETRQKILEAARSCLESGDLQSASTREIAKRAGVAEGTIFHHFATKEELVLCCIGAQMAEAIEKGLYTMDPEWCFVDKLMHVASYRFAQIGLHPGVWTVIMQQMAFTPRKGAVNDVMKSSGLIRAIDDLIEEAQFCGELNPNLAPTMIRKSLMALFLFTVHEHMSTQNFDCEDMCATLRELIEVQTVGLWASKPELAA</sequence>
<dbReference type="PANTHER" id="PTHR30055">
    <property type="entry name" value="HTH-TYPE TRANSCRIPTIONAL REGULATOR RUTR"/>
    <property type="match status" value="1"/>
</dbReference>
<keyword evidence="1 2" id="KW-0238">DNA-binding</keyword>
<dbReference type="Pfam" id="PF00440">
    <property type="entry name" value="TetR_N"/>
    <property type="match status" value="1"/>
</dbReference>
<gene>
    <name evidence="4" type="ORF">TH19_11605</name>
</gene>
<protein>
    <submittedName>
        <fullName evidence="4">Transcriptional regulator</fullName>
    </submittedName>
</protein>
<dbReference type="PROSITE" id="PS50977">
    <property type="entry name" value="HTH_TETR_2"/>
    <property type="match status" value="1"/>
</dbReference>
<evidence type="ECO:0000313" key="5">
    <source>
        <dbReference type="Proteomes" id="UP000253226"/>
    </source>
</evidence>
<dbReference type="SUPFAM" id="SSF48498">
    <property type="entry name" value="Tetracyclin repressor-like, C-terminal domain"/>
    <property type="match status" value="1"/>
</dbReference>
<comment type="caution">
    <text evidence="4">The sequence shown here is derived from an EMBL/GenBank/DDBJ whole genome shotgun (WGS) entry which is preliminary data.</text>
</comment>